<dbReference type="Gene3D" id="3.40.50.300">
    <property type="entry name" value="P-loop containing nucleotide triphosphate hydrolases"/>
    <property type="match status" value="1"/>
</dbReference>
<evidence type="ECO:0000313" key="4">
    <source>
        <dbReference type="EMBL" id="MFH4977388.1"/>
    </source>
</evidence>
<comment type="caution">
    <text evidence="4">The sequence shown here is derived from an EMBL/GenBank/DDBJ whole genome shotgun (WGS) entry which is preliminary data.</text>
</comment>
<feature type="domain" description="Sulfotransferase" evidence="3">
    <location>
        <begin position="81"/>
        <end position="327"/>
    </location>
</feature>
<keyword evidence="2" id="KW-0808">Transferase</keyword>
<dbReference type="PANTHER" id="PTHR11783">
    <property type="entry name" value="SULFOTRANSFERASE SULT"/>
    <property type="match status" value="1"/>
</dbReference>
<dbReference type="SUPFAM" id="SSF52540">
    <property type="entry name" value="P-loop containing nucleoside triphosphate hydrolases"/>
    <property type="match status" value="1"/>
</dbReference>
<proteinExistence type="inferred from homology"/>
<gene>
    <name evidence="4" type="ORF">AB6A40_004097</name>
</gene>
<organism evidence="4 5">
    <name type="scientific">Gnathostoma spinigerum</name>
    <dbReference type="NCBI Taxonomy" id="75299"/>
    <lineage>
        <taxon>Eukaryota</taxon>
        <taxon>Metazoa</taxon>
        <taxon>Ecdysozoa</taxon>
        <taxon>Nematoda</taxon>
        <taxon>Chromadorea</taxon>
        <taxon>Rhabditida</taxon>
        <taxon>Spirurina</taxon>
        <taxon>Gnathostomatomorpha</taxon>
        <taxon>Gnathostomatoidea</taxon>
        <taxon>Gnathostomatidae</taxon>
        <taxon>Gnathostoma</taxon>
    </lineage>
</organism>
<sequence>MAPQNSSVLQPHLSDALLTNFEVHLTSPCPPTPKCPPLPNDESIIFQPPGFPKQTRFDGEVWTPIFKPDLVRSAKALSPRDSDVFVCTYPKCGTTWIQHICSQLMNENYGPNVGHGKDAIVELCITSPMIERMGAKFVDSLPSPRLLKTHFVWKNVPKSSKAKYIFCVRNPKDCLTSYFFHNRNFKIYDFEFGDFSTFFELFCSDEIAFGNYFDHLESWLPHISDENVLFLRYEDMCEDLRKAVIKIGRFLGGRAEELVNNEQTLKSIVESSSIGSMKKEQWRWFPESNLRQQIFIRKGGSGDWRNHFTKAQSDRLDRIYRERLSGTIAENWWIDEMAWLGDSEDCGIEEDMIESGVEATNVNCMDASEPDSEADSESGFSRSGVRSSTKFLDIPSNPLHNRWASSLSPDGGYCSLSSSYNSYSASVAGSMANHLHL</sequence>
<evidence type="ECO:0000259" key="3">
    <source>
        <dbReference type="Pfam" id="PF00685"/>
    </source>
</evidence>
<dbReference type="InterPro" id="IPR027417">
    <property type="entry name" value="P-loop_NTPase"/>
</dbReference>
<dbReference type="Pfam" id="PF00685">
    <property type="entry name" value="Sulfotransfer_1"/>
    <property type="match status" value="1"/>
</dbReference>
<keyword evidence="5" id="KW-1185">Reference proteome</keyword>
<dbReference type="GO" id="GO:0016740">
    <property type="term" value="F:transferase activity"/>
    <property type="evidence" value="ECO:0007669"/>
    <property type="project" value="UniProtKB-KW"/>
</dbReference>
<protein>
    <recommendedName>
        <fullName evidence="3">Sulfotransferase domain-containing protein</fullName>
    </recommendedName>
</protein>
<dbReference type="InterPro" id="IPR000863">
    <property type="entry name" value="Sulfotransferase_dom"/>
</dbReference>
<evidence type="ECO:0000313" key="5">
    <source>
        <dbReference type="Proteomes" id="UP001608902"/>
    </source>
</evidence>
<reference evidence="4 5" key="1">
    <citation type="submission" date="2024-08" db="EMBL/GenBank/DDBJ databases">
        <title>Gnathostoma spinigerum genome.</title>
        <authorList>
            <person name="Gonzalez-Bertolin B."/>
            <person name="Monzon S."/>
            <person name="Zaballos A."/>
            <person name="Jimenez P."/>
            <person name="Dekumyoy P."/>
            <person name="Varona S."/>
            <person name="Cuesta I."/>
            <person name="Sumanam S."/>
            <person name="Adisakwattana P."/>
            <person name="Gasser R.B."/>
            <person name="Hernandez-Gonzalez A."/>
            <person name="Young N.D."/>
            <person name="Perteguer M.J."/>
        </authorList>
    </citation>
    <scope>NUCLEOTIDE SEQUENCE [LARGE SCALE GENOMIC DNA]</scope>
    <source>
        <strain evidence="4">AL3</strain>
        <tissue evidence="4">Liver</tissue>
    </source>
</reference>
<dbReference type="AlphaFoldDB" id="A0ABD6EBM8"/>
<dbReference type="Proteomes" id="UP001608902">
    <property type="component" value="Unassembled WGS sequence"/>
</dbReference>
<name>A0ABD6EBM8_9BILA</name>
<comment type="similarity">
    <text evidence="1">Belongs to the sulfotransferase 1 family.</text>
</comment>
<evidence type="ECO:0000256" key="2">
    <source>
        <dbReference type="ARBA" id="ARBA00022679"/>
    </source>
</evidence>
<dbReference type="EMBL" id="JBGFUD010002270">
    <property type="protein sequence ID" value="MFH4977388.1"/>
    <property type="molecule type" value="Genomic_DNA"/>
</dbReference>
<evidence type="ECO:0000256" key="1">
    <source>
        <dbReference type="ARBA" id="ARBA00005771"/>
    </source>
</evidence>
<accession>A0ABD6EBM8</accession>